<dbReference type="Gene3D" id="1.10.10.10">
    <property type="entry name" value="Winged helix-like DNA-binding domain superfamily/Winged helix DNA-binding domain"/>
    <property type="match status" value="1"/>
</dbReference>
<keyword evidence="3 5" id="KW-0238">DNA-binding</keyword>
<evidence type="ECO:0000259" key="6">
    <source>
        <dbReference type="PROSITE" id="PS51755"/>
    </source>
</evidence>
<dbReference type="Proteomes" id="UP001596203">
    <property type="component" value="Unassembled WGS sequence"/>
</dbReference>
<dbReference type="SMART" id="SM01043">
    <property type="entry name" value="BTAD"/>
    <property type="match status" value="1"/>
</dbReference>
<dbReference type="PROSITE" id="PS51755">
    <property type="entry name" value="OMPR_PHOB"/>
    <property type="match status" value="1"/>
</dbReference>
<evidence type="ECO:0000313" key="7">
    <source>
        <dbReference type="EMBL" id="MFC6016648.1"/>
    </source>
</evidence>
<dbReference type="Pfam" id="PF13181">
    <property type="entry name" value="TPR_8"/>
    <property type="match status" value="1"/>
</dbReference>
<accession>A0ABW1K6J3</accession>
<reference evidence="8" key="1">
    <citation type="journal article" date="2019" name="Int. J. Syst. Evol. Microbiol.">
        <title>The Global Catalogue of Microorganisms (GCM) 10K type strain sequencing project: providing services to taxonomists for standard genome sequencing and annotation.</title>
        <authorList>
            <consortium name="The Broad Institute Genomics Platform"/>
            <consortium name="The Broad Institute Genome Sequencing Center for Infectious Disease"/>
            <person name="Wu L."/>
            <person name="Ma J."/>
        </authorList>
    </citation>
    <scope>NUCLEOTIDE SEQUENCE [LARGE SCALE GENOMIC DNA]</scope>
    <source>
        <strain evidence="8">ZS-35-S2</strain>
    </source>
</reference>
<dbReference type="SMART" id="SM00028">
    <property type="entry name" value="TPR"/>
    <property type="match status" value="4"/>
</dbReference>
<dbReference type="SMART" id="SM00862">
    <property type="entry name" value="Trans_reg_C"/>
    <property type="match status" value="1"/>
</dbReference>
<keyword evidence="2" id="KW-0805">Transcription regulation</keyword>
<dbReference type="InterPro" id="IPR001867">
    <property type="entry name" value="OmpR/PhoB-type_DNA-bd"/>
</dbReference>
<dbReference type="InterPro" id="IPR019734">
    <property type="entry name" value="TPR_rpt"/>
</dbReference>
<dbReference type="InterPro" id="IPR011990">
    <property type="entry name" value="TPR-like_helical_dom_sf"/>
</dbReference>
<dbReference type="SUPFAM" id="SSF48452">
    <property type="entry name" value="TPR-like"/>
    <property type="match status" value="3"/>
</dbReference>
<dbReference type="InterPro" id="IPR027417">
    <property type="entry name" value="P-loop_NTPase"/>
</dbReference>
<dbReference type="InterPro" id="IPR051677">
    <property type="entry name" value="AfsR-DnrI-RedD_regulator"/>
</dbReference>
<dbReference type="InterPro" id="IPR005158">
    <property type="entry name" value="BTAD"/>
</dbReference>
<dbReference type="Pfam" id="PF03704">
    <property type="entry name" value="BTAD"/>
    <property type="match status" value="1"/>
</dbReference>
<evidence type="ECO:0000313" key="8">
    <source>
        <dbReference type="Proteomes" id="UP001596203"/>
    </source>
</evidence>
<dbReference type="InterPro" id="IPR003593">
    <property type="entry name" value="AAA+_ATPase"/>
</dbReference>
<dbReference type="Gene3D" id="3.40.50.300">
    <property type="entry name" value="P-loop containing nucleotide triphosphate hydrolases"/>
    <property type="match status" value="1"/>
</dbReference>
<protein>
    <submittedName>
        <fullName evidence="7">BTAD domain-containing putative transcriptional regulator</fullName>
    </submittedName>
</protein>
<evidence type="ECO:0000256" key="5">
    <source>
        <dbReference type="PROSITE-ProRule" id="PRU01091"/>
    </source>
</evidence>
<evidence type="ECO:0000256" key="2">
    <source>
        <dbReference type="ARBA" id="ARBA00023015"/>
    </source>
</evidence>
<keyword evidence="4" id="KW-0804">Transcription</keyword>
<sequence>MLEFRLLGDVDVHVDGHRIEMGPARQRCVLVALLVDANEIVSVEQLLDRVWADRRPQRARETLYSYLSRLRHRLSPAAAGVTVTRRSAGYLLTVPPDAVDLHRFRGLVRQARTTEDDALALPVFDEALGLWRGEAFAHLETPWLSTLREALGQERFAAELDRYDIALRRGLHGELLPELTRRAAEHPLDERLAGQLLLALYRSGRQADALDHYGRLRHRLADTLGVDPGPELRQLHLRMLHTDPGLSNPAGIVRTAPGPAEPEPQRPHQLPPTVADFTGRRRAVGWLESTLTGPSDRLRVIALSGPAGVGKSSLAWYVAHRLRQRYPDGQLYADLRGSWPDPVDPLAVLGRFLRVLGVPDNLHYDTVEERAGQFRDAVHDRRLLVVVDDARSAAQVRPLLPGGAAAAVIVTSRQRLTGLEGAAHLGLATFEPAEAVGLLDRIVGSGRVATEPEAVAEIARLCGYLPLAVRIAAARLAARPHWRLAQLAERLRDELNRLDELATDDLEVRASLGLSYRSLAEPARRMLRLLSLLDAPDVPAWIGAAMLDVPPSRAEGLLESLVDASLLELLPGTPAELPGMADPPVGELRYGMHDLVRLFARERAAEEEPEEVRRDALERAFGAWLAEAEAADARLPTRTLAPIRGPARRWRPTPEVGPVGEPVSWFDRERVALVASIYQAADLELTGLAWNLAASAQVFYELRGMHDEARQAHEAALRACRRAGERRGEAVLLRNLADLWTSRRGAELREKLDAAEAALRIFRLVGEPRGVADSLWLCADVYRITGRHREAAPLLAEALSVSAAAGYELGECHALAQRAIISREQGRDDVTRDLAHRYLGLARGMGARRDESTALTLLGLTYAELGRPEPGQTYLRQAVAVARETGDHVQETYALARLGHLYALDGHPSARHTLETALARSQVDGLAFGEALSLAGLGELELIDGRPARAVALLRRVLQLLGALRFHFLRARALTVLGHAYASVGDNAAAGKAWSDAHALFRQIDNDPAAARVAALLPRLPAQPAAT</sequence>
<evidence type="ECO:0000256" key="1">
    <source>
        <dbReference type="ARBA" id="ARBA00005820"/>
    </source>
</evidence>
<evidence type="ECO:0000256" key="4">
    <source>
        <dbReference type="ARBA" id="ARBA00023163"/>
    </source>
</evidence>
<organism evidence="7 8">
    <name type="scientific">Plantactinospora solaniradicis</name>
    <dbReference type="NCBI Taxonomy" id="1723736"/>
    <lineage>
        <taxon>Bacteria</taxon>
        <taxon>Bacillati</taxon>
        <taxon>Actinomycetota</taxon>
        <taxon>Actinomycetes</taxon>
        <taxon>Micromonosporales</taxon>
        <taxon>Micromonosporaceae</taxon>
        <taxon>Plantactinospora</taxon>
    </lineage>
</organism>
<name>A0ABW1K6J3_9ACTN</name>
<dbReference type="EMBL" id="JBHSPR010000008">
    <property type="protein sequence ID" value="MFC6016648.1"/>
    <property type="molecule type" value="Genomic_DNA"/>
</dbReference>
<evidence type="ECO:0000256" key="3">
    <source>
        <dbReference type="ARBA" id="ARBA00023125"/>
    </source>
</evidence>
<feature type="DNA-binding region" description="OmpR/PhoB-type" evidence="5">
    <location>
        <begin position="1"/>
        <end position="94"/>
    </location>
</feature>
<comment type="caution">
    <text evidence="7">The sequence shown here is derived from an EMBL/GenBank/DDBJ whole genome shotgun (WGS) entry which is preliminary data.</text>
</comment>
<dbReference type="CDD" id="cd15831">
    <property type="entry name" value="BTAD"/>
    <property type="match status" value="1"/>
</dbReference>
<keyword evidence="8" id="KW-1185">Reference proteome</keyword>
<dbReference type="SUPFAM" id="SSF46894">
    <property type="entry name" value="C-terminal effector domain of the bipartite response regulators"/>
    <property type="match status" value="1"/>
</dbReference>
<proteinExistence type="inferred from homology"/>
<dbReference type="InterPro" id="IPR036388">
    <property type="entry name" value="WH-like_DNA-bd_sf"/>
</dbReference>
<dbReference type="InterPro" id="IPR016032">
    <property type="entry name" value="Sig_transdc_resp-reg_C-effctor"/>
</dbReference>
<dbReference type="Gene3D" id="1.25.40.10">
    <property type="entry name" value="Tetratricopeptide repeat domain"/>
    <property type="match status" value="3"/>
</dbReference>
<comment type="similarity">
    <text evidence="1">Belongs to the AfsR/DnrI/RedD regulatory family.</text>
</comment>
<dbReference type="PANTHER" id="PTHR35807:SF1">
    <property type="entry name" value="TRANSCRIPTIONAL REGULATOR REDD"/>
    <property type="match status" value="1"/>
</dbReference>
<feature type="domain" description="OmpR/PhoB-type" evidence="6">
    <location>
        <begin position="1"/>
        <end position="94"/>
    </location>
</feature>
<dbReference type="SUPFAM" id="SSF52540">
    <property type="entry name" value="P-loop containing nucleoside triphosphate hydrolases"/>
    <property type="match status" value="1"/>
</dbReference>
<dbReference type="PRINTS" id="PR00364">
    <property type="entry name" value="DISEASERSIST"/>
</dbReference>
<dbReference type="PANTHER" id="PTHR35807">
    <property type="entry name" value="TRANSCRIPTIONAL REGULATOR REDD-RELATED"/>
    <property type="match status" value="1"/>
</dbReference>
<dbReference type="Pfam" id="PF00486">
    <property type="entry name" value="Trans_reg_C"/>
    <property type="match status" value="1"/>
</dbReference>
<dbReference type="SMART" id="SM00382">
    <property type="entry name" value="AAA"/>
    <property type="match status" value="1"/>
</dbReference>
<dbReference type="RefSeq" id="WP_377420231.1">
    <property type="nucleotide sequence ID" value="NZ_JBHSPR010000008.1"/>
</dbReference>
<gene>
    <name evidence="7" type="ORF">ACFP2T_10590</name>
</gene>